<accession>A0ABR9UZ65</accession>
<dbReference type="Pfam" id="PF00589">
    <property type="entry name" value="Phage_integrase"/>
    <property type="match status" value="1"/>
</dbReference>
<evidence type="ECO:0000256" key="1">
    <source>
        <dbReference type="ARBA" id="ARBA00022558"/>
    </source>
</evidence>
<reference evidence="6 7" key="1">
    <citation type="submission" date="2020-10" db="EMBL/GenBank/DDBJ databases">
        <authorList>
            <person name="Castelo-Branco R."/>
            <person name="Eusebio N."/>
            <person name="Adriana R."/>
            <person name="Vieira A."/>
            <person name="Brugerolle De Fraissinette N."/>
            <person name="Rezende De Castro R."/>
            <person name="Schneider M.P."/>
            <person name="Vasconcelos V."/>
            <person name="Leao P.N."/>
        </authorList>
    </citation>
    <scope>NUCLEOTIDE SEQUENCE [LARGE SCALE GENOMIC DNA]</scope>
    <source>
        <strain evidence="6 7">LEGE 06123</strain>
    </source>
</reference>
<dbReference type="InterPro" id="IPR002104">
    <property type="entry name" value="Integrase_catalytic"/>
</dbReference>
<keyword evidence="4" id="KW-0233">DNA recombination</keyword>
<dbReference type="PANTHER" id="PTHR30349">
    <property type="entry name" value="PHAGE INTEGRASE-RELATED"/>
    <property type="match status" value="1"/>
</dbReference>
<name>A0ABR9UZ65_9CHRO</name>
<dbReference type="InterPro" id="IPR050090">
    <property type="entry name" value="Tyrosine_recombinase_XerCD"/>
</dbReference>
<dbReference type="EMBL" id="JADEWN010000107">
    <property type="protein sequence ID" value="MBE9193584.1"/>
    <property type="molecule type" value="Genomic_DNA"/>
</dbReference>
<dbReference type="InterPro" id="IPR011010">
    <property type="entry name" value="DNA_brk_join_enz"/>
</dbReference>
<feature type="domain" description="Tyr recombinase" evidence="5">
    <location>
        <begin position="42"/>
        <end position="219"/>
    </location>
</feature>
<dbReference type="Proteomes" id="UP000651156">
    <property type="component" value="Unassembled WGS sequence"/>
</dbReference>
<protein>
    <submittedName>
        <fullName evidence="6">Tyrosine-type recombinase/integrase</fullName>
    </submittedName>
</protein>
<evidence type="ECO:0000256" key="3">
    <source>
        <dbReference type="ARBA" id="ARBA00023163"/>
    </source>
</evidence>
<proteinExistence type="predicted"/>
<dbReference type="InterPro" id="IPR013762">
    <property type="entry name" value="Integrase-like_cat_sf"/>
</dbReference>
<dbReference type="SUPFAM" id="SSF56349">
    <property type="entry name" value="DNA breaking-rejoining enzymes"/>
    <property type="match status" value="1"/>
</dbReference>
<evidence type="ECO:0000256" key="4">
    <source>
        <dbReference type="ARBA" id="ARBA00023172"/>
    </source>
</evidence>
<evidence type="ECO:0000256" key="2">
    <source>
        <dbReference type="ARBA" id="ARBA00023015"/>
    </source>
</evidence>
<comment type="caution">
    <text evidence="6">The sequence shown here is derived from an EMBL/GenBank/DDBJ whole genome shotgun (WGS) entry which is preliminary data.</text>
</comment>
<keyword evidence="1" id="KW-1029">Fimbrium biogenesis</keyword>
<organism evidence="6 7">
    <name type="scientific">Gloeocapsopsis crepidinum LEGE 06123</name>
    <dbReference type="NCBI Taxonomy" id="588587"/>
    <lineage>
        <taxon>Bacteria</taxon>
        <taxon>Bacillati</taxon>
        <taxon>Cyanobacteriota</taxon>
        <taxon>Cyanophyceae</taxon>
        <taxon>Oscillatoriophycideae</taxon>
        <taxon>Chroococcales</taxon>
        <taxon>Chroococcaceae</taxon>
        <taxon>Gloeocapsopsis</taxon>
    </lineage>
</organism>
<keyword evidence="3" id="KW-0804">Transcription</keyword>
<dbReference type="PROSITE" id="PS51898">
    <property type="entry name" value="TYR_RECOMBINASE"/>
    <property type="match status" value="1"/>
</dbReference>
<keyword evidence="7" id="KW-1185">Reference proteome</keyword>
<dbReference type="PANTHER" id="PTHR30349:SF62">
    <property type="entry name" value="TYPE 1 FIMBRIAE REGULATORY PROTEIN FIMB-RELATED"/>
    <property type="match status" value="1"/>
</dbReference>
<dbReference type="Gene3D" id="1.10.443.10">
    <property type="entry name" value="Intergrase catalytic core"/>
    <property type="match status" value="1"/>
</dbReference>
<gene>
    <name evidence="6" type="ORF">IQ230_25325</name>
</gene>
<sequence>MYSGNICASMRFQPMPVNLPALPFSAKSASGAAPPPKQTANREREYLRSHEVEKLIQAARKVGRNGNRDAAIILLMFRHGLRTAELVALKWSQVDLRAGYIDIRRAKHGHDSIHPLRAPELRALRQLQRDYPDTQYVFVSERKAPLSTRSIRQIVARAGLLAGIPFPVHPHQLRHACGYYLASCGHDTRAIQDYLGHKNIHHTVRYTQLSPQRFENFWTD</sequence>
<evidence type="ECO:0000313" key="7">
    <source>
        <dbReference type="Proteomes" id="UP000651156"/>
    </source>
</evidence>
<keyword evidence="2" id="KW-0805">Transcription regulation</keyword>
<evidence type="ECO:0000313" key="6">
    <source>
        <dbReference type="EMBL" id="MBE9193584.1"/>
    </source>
</evidence>
<evidence type="ECO:0000259" key="5">
    <source>
        <dbReference type="PROSITE" id="PS51898"/>
    </source>
</evidence>